<dbReference type="InterPro" id="IPR018060">
    <property type="entry name" value="HTH_AraC"/>
</dbReference>
<keyword evidence="7" id="KW-1185">Reference proteome</keyword>
<proteinExistence type="predicted"/>
<dbReference type="SUPFAM" id="SSF51215">
    <property type="entry name" value="Regulatory protein AraC"/>
    <property type="match status" value="1"/>
</dbReference>
<protein>
    <submittedName>
        <fullName evidence="6">Helix-turn-helix domain-containing protein</fullName>
    </submittedName>
</protein>
<dbReference type="EMBL" id="WHZU01000003">
    <property type="protein sequence ID" value="NEH11010.1"/>
    <property type="molecule type" value="Genomic_DNA"/>
</dbReference>
<dbReference type="PROSITE" id="PS01124">
    <property type="entry name" value="HTH_ARAC_FAMILY_2"/>
    <property type="match status" value="1"/>
</dbReference>
<comment type="caution">
    <text evidence="6">The sequence shown here is derived from an EMBL/GenBank/DDBJ whole genome shotgun (WGS) entry which is preliminary data.</text>
</comment>
<dbReference type="Pfam" id="PF12833">
    <property type="entry name" value="HTH_18"/>
    <property type="match status" value="1"/>
</dbReference>
<dbReference type="Proteomes" id="UP000475155">
    <property type="component" value="Unassembled WGS sequence"/>
</dbReference>
<feature type="region of interest" description="Disordered" evidence="4">
    <location>
        <begin position="31"/>
        <end position="62"/>
    </location>
</feature>
<keyword evidence="2" id="KW-0238">DNA-binding</keyword>
<name>A0ABX0C8U7_9BIFI</name>
<dbReference type="PANTHER" id="PTHR43280:SF2">
    <property type="entry name" value="HTH-TYPE TRANSCRIPTIONAL REGULATOR EXSA"/>
    <property type="match status" value="1"/>
</dbReference>
<keyword evidence="3" id="KW-0804">Transcription</keyword>
<evidence type="ECO:0000259" key="5">
    <source>
        <dbReference type="PROSITE" id="PS01124"/>
    </source>
</evidence>
<dbReference type="InterPro" id="IPR003313">
    <property type="entry name" value="AraC-bd"/>
</dbReference>
<evidence type="ECO:0000313" key="7">
    <source>
        <dbReference type="Proteomes" id="UP000475155"/>
    </source>
</evidence>
<evidence type="ECO:0000256" key="2">
    <source>
        <dbReference type="ARBA" id="ARBA00023125"/>
    </source>
</evidence>
<dbReference type="Gene3D" id="2.60.120.10">
    <property type="entry name" value="Jelly Rolls"/>
    <property type="match status" value="1"/>
</dbReference>
<dbReference type="InterPro" id="IPR037923">
    <property type="entry name" value="HTH-like"/>
</dbReference>
<gene>
    <name evidence="6" type="ORF">GFD18_02715</name>
</gene>
<accession>A0ABX0C8U7</accession>
<organism evidence="6 7">
    <name type="scientific">Bifidobacterium saimiriisciurei</name>
    <dbReference type="NCBI Taxonomy" id="2661627"/>
    <lineage>
        <taxon>Bacteria</taxon>
        <taxon>Bacillati</taxon>
        <taxon>Actinomycetota</taxon>
        <taxon>Actinomycetes</taxon>
        <taxon>Bifidobacteriales</taxon>
        <taxon>Bifidobacteriaceae</taxon>
        <taxon>Bifidobacterium</taxon>
    </lineage>
</organism>
<keyword evidence="1" id="KW-0805">Transcription regulation</keyword>
<dbReference type="Pfam" id="PF02311">
    <property type="entry name" value="AraC_binding"/>
    <property type="match status" value="1"/>
</dbReference>
<dbReference type="SMART" id="SM00342">
    <property type="entry name" value="HTH_ARAC"/>
    <property type="match status" value="1"/>
</dbReference>
<dbReference type="SUPFAM" id="SSF46689">
    <property type="entry name" value="Homeodomain-like"/>
    <property type="match status" value="2"/>
</dbReference>
<evidence type="ECO:0000256" key="3">
    <source>
        <dbReference type="ARBA" id="ARBA00023163"/>
    </source>
</evidence>
<feature type="domain" description="HTH araC/xylS-type" evidence="5">
    <location>
        <begin position="243"/>
        <end position="341"/>
    </location>
</feature>
<dbReference type="InterPro" id="IPR009057">
    <property type="entry name" value="Homeodomain-like_sf"/>
</dbReference>
<evidence type="ECO:0000256" key="1">
    <source>
        <dbReference type="ARBA" id="ARBA00023015"/>
    </source>
</evidence>
<sequence length="349" mass="39909">MYYYGNTKITSHYAFSASRIVDIMPTMSCRRRHSDNEGRRRHGNGEGIRDDGSPTMTDDHDYPYNRVITDDYLEENIYPEDSPALILMHNVRGESVRPHWHRGLELSHCFAGTATWTIDSSIIETAPGHTTLISPYAIHEAKLTDVGYYSGVSITFNNDIVEKSYPYADRNLVDFMSPTATDDDRQRLTDLVIKAAQWHERPGTLKTLQLNAILYEILYLVYSKFVVGVRRPELVRNGRHVFIQVVGFIESHYAEPLTAQDVAARFGYSREHFSRLFKEATGMGFKQFVTRLRLQDAERRIARSTVPIAEVVRSSGFADSRSMCAAFERAYGMTPSAYRRAQRAEQRQG</sequence>
<dbReference type="InterPro" id="IPR014710">
    <property type="entry name" value="RmlC-like_jellyroll"/>
</dbReference>
<dbReference type="PANTHER" id="PTHR43280">
    <property type="entry name" value="ARAC-FAMILY TRANSCRIPTIONAL REGULATOR"/>
    <property type="match status" value="1"/>
</dbReference>
<feature type="compositionally biased region" description="Basic and acidic residues" evidence="4">
    <location>
        <begin position="34"/>
        <end position="62"/>
    </location>
</feature>
<evidence type="ECO:0000256" key="4">
    <source>
        <dbReference type="SAM" id="MobiDB-lite"/>
    </source>
</evidence>
<dbReference type="Gene3D" id="1.10.10.60">
    <property type="entry name" value="Homeodomain-like"/>
    <property type="match status" value="2"/>
</dbReference>
<reference evidence="6 7" key="1">
    <citation type="submission" date="2019-10" db="EMBL/GenBank/DDBJ databases">
        <title>Bifidobacterium from non-human primates.</title>
        <authorList>
            <person name="Modesto M."/>
        </authorList>
    </citation>
    <scope>NUCLEOTIDE SEQUENCE [LARGE SCALE GENOMIC DNA]</scope>
    <source>
        <strain evidence="6 7">SMA1</strain>
    </source>
</reference>
<evidence type="ECO:0000313" key="6">
    <source>
        <dbReference type="EMBL" id="NEH11010.1"/>
    </source>
</evidence>